<dbReference type="STRING" id="497965.Cyan7822_0517"/>
<dbReference type="HOGENOM" id="CLU_2768910_0_0_3"/>
<evidence type="ECO:0000313" key="1">
    <source>
        <dbReference type="EMBL" id="ADN12557.1"/>
    </source>
</evidence>
<dbReference type="EMBL" id="CP002198">
    <property type="protein sequence ID" value="ADN12557.1"/>
    <property type="molecule type" value="Genomic_DNA"/>
</dbReference>
<organism evidence="1 2">
    <name type="scientific">Gloeothece verrucosa (strain PCC 7822)</name>
    <name type="common">Cyanothece sp. (strain PCC 7822)</name>
    <dbReference type="NCBI Taxonomy" id="497965"/>
    <lineage>
        <taxon>Bacteria</taxon>
        <taxon>Bacillati</taxon>
        <taxon>Cyanobacteriota</taxon>
        <taxon>Cyanophyceae</taxon>
        <taxon>Oscillatoriophycideae</taxon>
        <taxon>Chroococcales</taxon>
        <taxon>Aphanothecaceae</taxon>
        <taxon>Gloeothece</taxon>
        <taxon>Gloeothece verrucosa</taxon>
    </lineage>
</organism>
<dbReference type="Proteomes" id="UP000008206">
    <property type="component" value="Chromosome"/>
</dbReference>
<keyword evidence="2" id="KW-1185">Reference proteome</keyword>
<proteinExistence type="predicted"/>
<protein>
    <submittedName>
        <fullName evidence="1">Uncharacterized protein</fullName>
    </submittedName>
</protein>
<accession>E0U8C1</accession>
<dbReference type="OrthoDB" id="429892at2"/>
<name>E0U8C1_GLOV7</name>
<dbReference type="RefSeq" id="WP_013320667.1">
    <property type="nucleotide sequence ID" value="NC_014501.1"/>
</dbReference>
<evidence type="ECO:0000313" key="2">
    <source>
        <dbReference type="Proteomes" id="UP000008206"/>
    </source>
</evidence>
<reference evidence="2" key="1">
    <citation type="journal article" date="2011" name="MBio">
        <title>Novel metabolic attributes of the genus Cyanothece, comprising a group of unicellular nitrogen-fixing Cyanobacteria.</title>
        <authorList>
            <person name="Bandyopadhyay A."/>
            <person name="Elvitigala T."/>
            <person name="Welsh E."/>
            <person name="Stockel J."/>
            <person name="Liberton M."/>
            <person name="Min H."/>
            <person name="Sherman L.A."/>
            <person name="Pakrasi H.B."/>
        </authorList>
    </citation>
    <scope>NUCLEOTIDE SEQUENCE [LARGE SCALE GENOMIC DNA]</scope>
    <source>
        <strain evidence="2">PCC 7822</strain>
    </source>
</reference>
<dbReference type="AlphaFoldDB" id="E0U8C1"/>
<sequence>MIASQSNQSLHLDVACRLPLSFVRNLLADQLAYRHLLAEHHKALSVLTIHAADDAGAREVVENSKFCGG</sequence>
<dbReference type="KEGG" id="cyj:Cyan7822_0517"/>
<gene>
    <name evidence="1" type="ordered locus">Cyan7822_0517</name>
</gene>
<dbReference type="eggNOG" id="ENOG5032H8B">
    <property type="taxonomic scope" value="Bacteria"/>
</dbReference>